<dbReference type="InterPro" id="IPR021848">
    <property type="entry name" value="HODM_asu-like"/>
</dbReference>
<evidence type="ECO:0000313" key="2">
    <source>
        <dbReference type="Proteomes" id="UP001320715"/>
    </source>
</evidence>
<protein>
    <submittedName>
        <fullName evidence="1">DUF3445 domain-containing protein</fullName>
    </submittedName>
</protein>
<dbReference type="Proteomes" id="UP001320715">
    <property type="component" value="Unassembled WGS sequence"/>
</dbReference>
<proteinExistence type="predicted"/>
<name>A0ABT1CMY7_9HYPH</name>
<dbReference type="RefSeq" id="WP_252914827.1">
    <property type="nucleotide sequence ID" value="NZ_JAAAML010000001.1"/>
</dbReference>
<accession>A0ABT1CMY7</accession>
<keyword evidence="2" id="KW-1185">Reference proteome</keyword>
<organism evidence="1 2">
    <name type="scientific">Hoeflea alexandrii</name>
    <dbReference type="NCBI Taxonomy" id="288436"/>
    <lineage>
        <taxon>Bacteria</taxon>
        <taxon>Pseudomonadati</taxon>
        <taxon>Pseudomonadota</taxon>
        <taxon>Alphaproteobacteria</taxon>
        <taxon>Hyphomicrobiales</taxon>
        <taxon>Rhizobiaceae</taxon>
        <taxon>Hoeflea</taxon>
    </lineage>
</organism>
<comment type="caution">
    <text evidence="1">The sequence shown here is derived from an EMBL/GenBank/DDBJ whole genome shotgun (WGS) entry which is preliminary data.</text>
</comment>
<dbReference type="EMBL" id="JAAAML010000001">
    <property type="protein sequence ID" value="MCO6407473.1"/>
    <property type="molecule type" value="Genomic_DNA"/>
</dbReference>
<dbReference type="Pfam" id="PF11927">
    <property type="entry name" value="HODM_asu-like"/>
    <property type="match status" value="1"/>
</dbReference>
<evidence type="ECO:0000313" key="1">
    <source>
        <dbReference type="EMBL" id="MCO6407473.1"/>
    </source>
</evidence>
<reference evidence="1 2" key="1">
    <citation type="submission" date="2020-01" db="EMBL/GenBank/DDBJ databases">
        <title>Genomes of bacteria type strains.</title>
        <authorList>
            <person name="Chen J."/>
            <person name="Zhu S."/>
            <person name="Yang J."/>
        </authorList>
    </citation>
    <scope>NUCLEOTIDE SEQUENCE [LARGE SCALE GENOMIC DNA]</scope>
    <source>
        <strain evidence="1 2">DSM 16655</strain>
    </source>
</reference>
<sequence>MTDKAELHTPYDGSAPPFAIGLSRLDPATWIDVDDHHSGYIAEKLRLTNDRFEDVFVAEPGTEDAQREVYDLIHTHLGLHFEPDAHASPDLAFSAPDGAPLPLLHQAALRVQEDLVLMRKGEAGWRLAAASVCFPSSWNLREKFRRPMHEIHAPVPGFAEGTRNAGLIERMFDNLRVDMPVVRWNWSVYGDPELFHPNTHATGEGRFGPGPVARNVYLRLERQTLRKLPVSDDILFTIRIYIDPLSALEADPEGPRLASAIAAQVKALSPAQRTYKGLATEQDKLLVRLAKIGENQTG</sequence>
<gene>
    <name evidence="1" type="ORF">GTW23_04740</name>
</gene>